<evidence type="ECO:0000256" key="15">
    <source>
        <dbReference type="ARBA" id="ARBA00041187"/>
    </source>
</evidence>
<comment type="similarity">
    <text evidence="13">Belongs to the ABC transporter superfamily. Glutathione importer (TC 3.A.1.5.11) family.</text>
</comment>
<comment type="caution">
    <text evidence="19">The sequence shown here is derived from an EMBL/GenBank/DDBJ whole genome shotgun (WGS) entry which is preliminary data.</text>
</comment>
<dbReference type="GO" id="GO:0005524">
    <property type="term" value="F:ATP binding"/>
    <property type="evidence" value="ECO:0007669"/>
    <property type="project" value="UniProtKB-KW"/>
</dbReference>
<comment type="subunit">
    <text evidence="2">The complex is composed of two ATP-binding proteins (GsiA), two transmembrane proteins (GsiC and GsiD) and a solute-binding protein (GsiB).</text>
</comment>
<gene>
    <name evidence="19" type="ORF">QWZ10_16650</name>
</gene>
<dbReference type="SUPFAM" id="SSF52540">
    <property type="entry name" value="P-loop containing nucleoside triphosphate hydrolases"/>
    <property type="match status" value="1"/>
</dbReference>
<evidence type="ECO:0000256" key="12">
    <source>
        <dbReference type="ARBA" id="ARBA00037530"/>
    </source>
</evidence>
<keyword evidence="10" id="KW-1278">Translocase</keyword>
<evidence type="ECO:0000256" key="2">
    <source>
        <dbReference type="ARBA" id="ARBA00011469"/>
    </source>
</evidence>
<evidence type="ECO:0000256" key="4">
    <source>
        <dbReference type="ARBA" id="ARBA00022475"/>
    </source>
</evidence>
<evidence type="ECO:0000256" key="13">
    <source>
        <dbReference type="ARBA" id="ARBA00038416"/>
    </source>
</evidence>
<evidence type="ECO:0000256" key="17">
    <source>
        <dbReference type="SAM" id="MobiDB-lite"/>
    </source>
</evidence>
<keyword evidence="8" id="KW-0378">Hydrolase</keyword>
<dbReference type="Pfam" id="PF08352">
    <property type="entry name" value="oligo_HPY"/>
    <property type="match status" value="1"/>
</dbReference>
<feature type="region of interest" description="Disordered" evidence="17">
    <location>
        <begin position="281"/>
        <end position="314"/>
    </location>
</feature>
<keyword evidence="5" id="KW-0997">Cell inner membrane</keyword>
<evidence type="ECO:0000259" key="18">
    <source>
        <dbReference type="PROSITE" id="PS50893"/>
    </source>
</evidence>
<dbReference type="EC" id="7.4.2.10" evidence="14"/>
<keyword evidence="9 19" id="KW-0067">ATP-binding</keyword>
<evidence type="ECO:0000256" key="1">
    <source>
        <dbReference type="ARBA" id="ARBA00004417"/>
    </source>
</evidence>
<comment type="catalytic activity">
    <reaction evidence="16">
        <text>glutathione(out) + ATP + H2O = glutathione(in) + ADP + phosphate + H(+)</text>
        <dbReference type="Rhea" id="RHEA:29791"/>
        <dbReference type="ChEBI" id="CHEBI:15377"/>
        <dbReference type="ChEBI" id="CHEBI:15378"/>
        <dbReference type="ChEBI" id="CHEBI:30616"/>
        <dbReference type="ChEBI" id="CHEBI:43474"/>
        <dbReference type="ChEBI" id="CHEBI:57925"/>
        <dbReference type="ChEBI" id="CHEBI:456216"/>
        <dbReference type="EC" id="7.4.2.10"/>
    </reaction>
</comment>
<evidence type="ECO:0000256" key="8">
    <source>
        <dbReference type="ARBA" id="ARBA00022801"/>
    </source>
</evidence>
<keyword evidence="6" id="KW-0677">Repeat</keyword>
<evidence type="ECO:0000256" key="14">
    <source>
        <dbReference type="ARBA" id="ARBA00039050"/>
    </source>
</evidence>
<dbReference type="InterPro" id="IPR003439">
    <property type="entry name" value="ABC_transporter-like_ATP-bd"/>
</dbReference>
<evidence type="ECO:0000256" key="9">
    <source>
        <dbReference type="ARBA" id="ARBA00022840"/>
    </source>
</evidence>
<keyword evidence="3" id="KW-0813">Transport</keyword>
<sequence length="321" mass="34755">MSEAKRGTPLLEIRDLKVHFPLPRQSPLGPRRTLRAVDGVSLTLNEGECLSIVGESGCGKSTTALTVMGLQEPTSGEVLYQGKPLAGAGAPDRKARARIAQMVFQDPYASLNPRQTIGSTLLSQLKLHGLASGAEAEQRVADMLVRVGLAADHAKRFPHEFSGGQRQRIGIARALMLDPKILVLDEPVSALDVSIQAQIINLLMELQETLRLSYIMISHDLSVVEHVSDRVAVMYFGRVVEEGDWHSVFTRPTHPYTRRLIGSVPDAEAILSGARGVPDGAAIPAGRRFSPEIDTRPDPATLPEPSALQAIGPDHRVRLAD</sequence>
<evidence type="ECO:0000313" key="20">
    <source>
        <dbReference type="Proteomes" id="UP001243846"/>
    </source>
</evidence>
<dbReference type="Gene3D" id="3.40.50.300">
    <property type="entry name" value="P-loop containing nucleotide triphosphate hydrolases"/>
    <property type="match status" value="1"/>
</dbReference>
<dbReference type="InterPro" id="IPR027417">
    <property type="entry name" value="P-loop_NTPase"/>
</dbReference>
<dbReference type="InterPro" id="IPR013563">
    <property type="entry name" value="Oligopep_ABC_C"/>
</dbReference>
<keyword evidence="11" id="KW-0472">Membrane</keyword>
<dbReference type="Proteomes" id="UP001243846">
    <property type="component" value="Unassembled WGS sequence"/>
</dbReference>
<comment type="subcellular location">
    <subcellularLocation>
        <location evidence="1">Cell inner membrane</location>
        <topology evidence="1">Peripheral membrane protein</topology>
    </subcellularLocation>
</comment>
<dbReference type="InterPro" id="IPR050319">
    <property type="entry name" value="ABC_transp_ATP-bind"/>
</dbReference>
<dbReference type="PROSITE" id="PS00211">
    <property type="entry name" value="ABC_TRANSPORTER_1"/>
    <property type="match status" value="1"/>
</dbReference>
<dbReference type="PROSITE" id="PS50893">
    <property type="entry name" value="ABC_TRANSPORTER_2"/>
    <property type="match status" value="1"/>
</dbReference>
<evidence type="ECO:0000313" key="19">
    <source>
        <dbReference type="EMBL" id="MDN3712973.1"/>
    </source>
</evidence>
<name>A0ABT8DAR0_9RHOB</name>
<evidence type="ECO:0000256" key="7">
    <source>
        <dbReference type="ARBA" id="ARBA00022741"/>
    </source>
</evidence>
<keyword evidence="7" id="KW-0547">Nucleotide-binding</keyword>
<feature type="domain" description="ABC transporter" evidence="18">
    <location>
        <begin position="13"/>
        <end position="261"/>
    </location>
</feature>
<accession>A0ABT8DAR0</accession>
<protein>
    <recommendedName>
        <fullName evidence="15">Glutathione import ATP-binding protein GsiA</fullName>
        <ecNumber evidence="14">7.4.2.10</ecNumber>
    </recommendedName>
</protein>
<proteinExistence type="inferred from homology"/>
<keyword evidence="20" id="KW-1185">Reference proteome</keyword>
<evidence type="ECO:0000256" key="3">
    <source>
        <dbReference type="ARBA" id="ARBA00022448"/>
    </source>
</evidence>
<dbReference type="InterPro" id="IPR017871">
    <property type="entry name" value="ABC_transporter-like_CS"/>
</dbReference>
<evidence type="ECO:0000256" key="16">
    <source>
        <dbReference type="ARBA" id="ARBA00047640"/>
    </source>
</evidence>
<reference evidence="20" key="1">
    <citation type="journal article" date="2019" name="Int. J. Syst. Evol. Microbiol.">
        <title>The Global Catalogue of Microorganisms (GCM) 10K type strain sequencing project: providing services to taxonomists for standard genome sequencing and annotation.</title>
        <authorList>
            <consortium name="The Broad Institute Genomics Platform"/>
            <consortium name="The Broad Institute Genome Sequencing Center for Infectious Disease"/>
            <person name="Wu L."/>
            <person name="Ma J."/>
        </authorList>
    </citation>
    <scope>NUCLEOTIDE SEQUENCE [LARGE SCALE GENOMIC DNA]</scope>
    <source>
        <strain evidence="20">CECT 8482</strain>
    </source>
</reference>
<dbReference type="InterPro" id="IPR003593">
    <property type="entry name" value="AAA+_ATPase"/>
</dbReference>
<dbReference type="RefSeq" id="WP_377687564.1">
    <property type="nucleotide sequence ID" value="NZ_JBHMDZ010000045.1"/>
</dbReference>
<dbReference type="PANTHER" id="PTHR43776:SF15">
    <property type="entry name" value="GLUTATHIONE IMPORT ATP-BINDING PROTEIN GSIA"/>
    <property type="match status" value="1"/>
</dbReference>
<dbReference type="CDD" id="cd03257">
    <property type="entry name" value="ABC_NikE_OppD_transporters"/>
    <property type="match status" value="1"/>
</dbReference>
<comment type="function">
    <text evidence="12">Part of the ABC transporter complex GsiABCD involved in glutathione import. Responsible for energy coupling to the transport system.</text>
</comment>
<evidence type="ECO:0000256" key="10">
    <source>
        <dbReference type="ARBA" id="ARBA00022967"/>
    </source>
</evidence>
<evidence type="ECO:0000256" key="5">
    <source>
        <dbReference type="ARBA" id="ARBA00022519"/>
    </source>
</evidence>
<keyword evidence="4" id="KW-1003">Cell membrane</keyword>
<dbReference type="SMART" id="SM00382">
    <property type="entry name" value="AAA"/>
    <property type="match status" value="1"/>
</dbReference>
<dbReference type="PANTHER" id="PTHR43776">
    <property type="entry name" value="TRANSPORT ATP-BINDING PROTEIN"/>
    <property type="match status" value="1"/>
</dbReference>
<organism evidence="19 20">
    <name type="scientific">Paracoccus cavernae</name>
    <dbReference type="NCBI Taxonomy" id="1571207"/>
    <lineage>
        <taxon>Bacteria</taxon>
        <taxon>Pseudomonadati</taxon>
        <taxon>Pseudomonadota</taxon>
        <taxon>Alphaproteobacteria</taxon>
        <taxon>Rhodobacterales</taxon>
        <taxon>Paracoccaceae</taxon>
        <taxon>Paracoccus</taxon>
    </lineage>
</organism>
<dbReference type="EMBL" id="JAUFRC010000001">
    <property type="protein sequence ID" value="MDN3712973.1"/>
    <property type="molecule type" value="Genomic_DNA"/>
</dbReference>
<evidence type="ECO:0000256" key="6">
    <source>
        <dbReference type="ARBA" id="ARBA00022737"/>
    </source>
</evidence>
<evidence type="ECO:0000256" key="11">
    <source>
        <dbReference type="ARBA" id="ARBA00023136"/>
    </source>
</evidence>
<dbReference type="Pfam" id="PF00005">
    <property type="entry name" value="ABC_tran"/>
    <property type="match status" value="1"/>
</dbReference>